<proteinExistence type="predicted"/>
<keyword evidence="2" id="KW-0812">Transmembrane</keyword>
<evidence type="ECO:0000256" key="1">
    <source>
        <dbReference type="SAM" id="MobiDB-lite"/>
    </source>
</evidence>
<accession>A0A2R3IUR3</accession>
<dbReference type="AlphaFoldDB" id="A0A2R3IUR3"/>
<keyword evidence="2" id="KW-1133">Transmembrane helix</keyword>
<keyword evidence="2" id="KW-0472">Membrane</keyword>
<sequence length="54" mass="5942">MCPNYLPRAQEAGGSGHARGGEGGITQFLRGDFYVHFYEKCLIFCFGLIFAVVP</sequence>
<name>A0A2R3IUR3_9PSED</name>
<dbReference type="EMBL" id="CP027169">
    <property type="protein sequence ID" value="AVK05672.1"/>
    <property type="molecule type" value="Genomic_DNA"/>
</dbReference>
<feature type="region of interest" description="Disordered" evidence="1">
    <location>
        <begin position="1"/>
        <end position="20"/>
    </location>
</feature>
<protein>
    <submittedName>
        <fullName evidence="3">Uncharacterized protein</fullName>
    </submittedName>
</protein>
<evidence type="ECO:0000313" key="3">
    <source>
        <dbReference type="EMBL" id="AVK05672.1"/>
    </source>
</evidence>
<reference evidence="3 4" key="1">
    <citation type="submission" date="2018-02" db="EMBL/GenBank/DDBJ databases">
        <title>FDA/CDC Antimicrobial Resistant Isolate Bank Genome Sequencing.</title>
        <authorList>
            <person name="Benahmed F.H."/>
            <person name="Lutgring J.D."/>
            <person name="Yoo B."/>
            <person name="Machado M."/>
            <person name="Brown A."/>
            <person name="McAllister G."/>
            <person name="Perry A."/>
            <person name="Halpin A.L."/>
            <person name="Vavikolanu K."/>
            <person name="Ott S."/>
            <person name="Zhao X."/>
            <person name="Tallon L.J."/>
            <person name="Sadzewicz L."/>
            <person name="Aluvathingal J."/>
            <person name="Nadendla S."/>
            <person name="Voskania-kordi A."/>
            <person name="Simonyan V."/>
            <person name="Patel J."/>
            <person name="Shawar R.M."/>
        </authorList>
    </citation>
    <scope>NUCLEOTIDE SEQUENCE [LARGE SCALE GENOMIC DNA]</scope>
    <source>
        <strain evidence="3 4">AR_0356</strain>
    </source>
</reference>
<gene>
    <name evidence="3" type="ORF">CSB93_5984</name>
</gene>
<organism evidence="3 4">
    <name type="scientific">Pseudomonas paraeruginosa</name>
    <dbReference type="NCBI Taxonomy" id="2994495"/>
    <lineage>
        <taxon>Bacteria</taxon>
        <taxon>Pseudomonadati</taxon>
        <taxon>Pseudomonadota</taxon>
        <taxon>Gammaproteobacteria</taxon>
        <taxon>Pseudomonadales</taxon>
        <taxon>Pseudomonadaceae</taxon>
        <taxon>Pseudomonas</taxon>
    </lineage>
</organism>
<feature type="transmembrane region" description="Helical" evidence="2">
    <location>
        <begin position="33"/>
        <end position="53"/>
    </location>
</feature>
<evidence type="ECO:0000256" key="2">
    <source>
        <dbReference type="SAM" id="Phobius"/>
    </source>
</evidence>
<dbReference type="Proteomes" id="UP000238390">
    <property type="component" value="Chromosome"/>
</dbReference>
<keyword evidence="4" id="KW-1185">Reference proteome</keyword>
<evidence type="ECO:0000313" key="4">
    <source>
        <dbReference type="Proteomes" id="UP000238390"/>
    </source>
</evidence>